<dbReference type="InterPro" id="IPR042272">
    <property type="entry name" value="ATP12_ATP_synth-F1-assembly_N"/>
</dbReference>
<feature type="compositionally biased region" description="Basic and acidic residues" evidence="4">
    <location>
        <begin position="10"/>
        <end position="20"/>
    </location>
</feature>
<dbReference type="Proteomes" id="UP000241158">
    <property type="component" value="Unassembled WGS sequence"/>
</dbReference>
<comment type="similarity">
    <text evidence="1">Belongs to the ATP12 family.</text>
</comment>
<dbReference type="OrthoDB" id="9797825at2"/>
<dbReference type="EMBL" id="PGGN01000002">
    <property type="protein sequence ID" value="PSH58333.1"/>
    <property type="molecule type" value="Genomic_DNA"/>
</dbReference>
<comment type="caution">
    <text evidence="5">The sequence shown here is derived from an EMBL/GenBank/DDBJ whole genome shotgun (WGS) entry which is preliminary data.</text>
</comment>
<protein>
    <submittedName>
        <fullName evidence="5">ATPase</fullName>
    </submittedName>
</protein>
<keyword evidence="3" id="KW-0143">Chaperone</keyword>
<dbReference type="Pfam" id="PF07542">
    <property type="entry name" value="ATP12"/>
    <property type="match status" value="1"/>
</dbReference>
<reference evidence="6" key="1">
    <citation type="submission" date="2017-11" db="EMBL/GenBank/DDBJ databases">
        <authorList>
            <person name="Kuznetsova I."/>
            <person name="Sazanova A."/>
            <person name="Chirak E."/>
            <person name="Safronova V."/>
            <person name="Willems A."/>
        </authorList>
    </citation>
    <scope>NUCLEOTIDE SEQUENCE [LARGE SCALE GENOMIC DNA]</scope>
    <source>
        <strain evidence="6">PEPV15</strain>
    </source>
</reference>
<organism evidence="5 6">
    <name type="scientific">Phyllobacterium endophyticum</name>
    <dbReference type="NCBI Taxonomy" id="1149773"/>
    <lineage>
        <taxon>Bacteria</taxon>
        <taxon>Pseudomonadati</taxon>
        <taxon>Pseudomonadota</taxon>
        <taxon>Alphaproteobacteria</taxon>
        <taxon>Hyphomicrobiales</taxon>
        <taxon>Phyllobacteriaceae</taxon>
        <taxon>Phyllobacterium</taxon>
    </lineage>
</organism>
<dbReference type="RefSeq" id="WP_106716785.1">
    <property type="nucleotide sequence ID" value="NZ_JACHXT010000001.1"/>
</dbReference>
<dbReference type="Gene3D" id="3.30.2180.10">
    <property type="entry name" value="ATP12-like"/>
    <property type="match status" value="1"/>
</dbReference>
<dbReference type="PANTHER" id="PTHR21013:SF10">
    <property type="entry name" value="ATP SYNTHASE MITOCHONDRIAL F1 COMPLEX ASSEMBLY FACTOR 2"/>
    <property type="match status" value="1"/>
</dbReference>
<feature type="region of interest" description="Disordered" evidence="4">
    <location>
        <begin position="1"/>
        <end position="20"/>
    </location>
</feature>
<dbReference type="InterPro" id="IPR023335">
    <property type="entry name" value="ATP12_ortho_dom_sf"/>
</dbReference>
<accession>A0A2P7AVW8</accession>
<evidence type="ECO:0000256" key="1">
    <source>
        <dbReference type="ARBA" id="ARBA00008231"/>
    </source>
</evidence>
<dbReference type="PANTHER" id="PTHR21013">
    <property type="entry name" value="ATP SYNTHASE MITOCHONDRIAL F1 COMPLEX ASSEMBLY FACTOR 2/ATP12 PROTEIN, MITOCHONDRIAL PRECURSOR"/>
    <property type="match status" value="1"/>
</dbReference>
<evidence type="ECO:0000313" key="6">
    <source>
        <dbReference type="Proteomes" id="UP000241158"/>
    </source>
</evidence>
<keyword evidence="2" id="KW-0809">Transit peptide</keyword>
<dbReference type="AlphaFoldDB" id="A0A2P7AVW8"/>
<keyword evidence="6" id="KW-1185">Reference proteome</keyword>
<dbReference type="SUPFAM" id="SSF160909">
    <property type="entry name" value="ATP12-like"/>
    <property type="match status" value="1"/>
</dbReference>
<evidence type="ECO:0000313" key="5">
    <source>
        <dbReference type="EMBL" id="PSH58333.1"/>
    </source>
</evidence>
<dbReference type="Gene3D" id="1.10.3580.10">
    <property type="entry name" value="ATP12 ATPase"/>
    <property type="match status" value="1"/>
</dbReference>
<evidence type="ECO:0000256" key="2">
    <source>
        <dbReference type="ARBA" id="ARBA00022946"/>
    </source>
</evidence>
<evidence type="ECO:0000256" key="4">
    <source>
        <dbReference type="SAM" id="MobiDB-lite"/>
    </source>
</evidence>
<dbReference type="InterPro" id="IPR011419">
    <property type="entry name" value="ATP12_ATP_synth-F1-assembly"/>
</dbReference>
<dbReference type="GO" id="GO:0043461">
    <property type="term" value="P:proton-transporting ATP synthase complex assembly"/>
    <property type="evidence" value="ECO:0007669"/>
    <property type="project" value="InterPro"/>
</dbReference>
<evidence type="ECO:0000256" key="3">
    <source>
        <dbReference type="ARBA" id="ARBA00023186"/>
    </source>
</evidence>
<proteinExistence type="inferred from homology"/>
<sequence length="264" mass="28890">MGNDLFNMDAKQDLSDPDPVRRAQIQSKLPLPKRFYKEAAVGEHDGKFTVELDGRVVKTPARQTLALPTRAAAQLIADEFSAQEKDIDPARMPTTRLANTAIDGVANDPQAVLEDVLRFASSDMLCYRAGSPQRLVDRQTALWDPIIDWAASDLGARFVLAEGVMPVEQPREALSAFSVHLGQIKDPFAVAALHTITTLTGSAILALAVAKDEISGEEAWKLGHVEEDWTIEQWGEDAEASARRLIRKREMLAAVAILKAVSPI</sequence>
<gene>
    <name evidence="5" type="ORF">CU100_12025</name>
</gene>
<name>A0A2P7AVW8_9HYPH</name>